<organism evidence="1 2">
    <name type="scientific">Parascaris univalens</name>
    <name type="common">Nematode worm</name>
    <dbReference type="NCBI Taxonomy" id="6257"/>
    <lineage>
        <taxon>Eukaryota</taxon>
        <taxon>Metazoa</taxon>
        <taxon>Ecdysozoa</taxon>
        <taxon>Nematoda</taxon>
        <taxon>Chromadorea</taxon>
        <taxon>Rhabditida</taxon>
        <taxon>Spirurina</taxon>
        <taxon>Ascaridomorpha</taxon>
        <taxon>Ascaridoidea</taxon>
        <taxon>Ascarididae</taxon>
        <taxon>Parascaris</taxon>
    </lineage>
</organism>
<name>A0A915CKF8_PARUN</name>
<proteinExistence type="predicted"/>
<reference evidence="2" key="1">
    <citation type="submission" date="2022-11" db="UniProtKB">
        <authorList>
            <consortium name="WormBaseParasite"/>
        </authorList>
    </citation>
    <scope>IDENTIFICATION</scope>
</reference>
<accession>A0A915CKF8</accession>
<keyword evidence="1" id="KW-1185">Reference proteome</keyword>
<evidence type="ECO:0000313" key="2">
    <source>
        <dbReference type="WBParaSite" id="PgR324_g002_t01"/>
    </source>
</evidence>
<evidence type="ECO:0000313" key="1">
    <source>
        <dbReference type="Proteomes" id="UP000887569"/>
    </source>
</evidence>
<sequence length="40" mass="4761">MPILRHQQHSELVHCLLVILRYLTRKARHRDADLETPATQ</sequence>
<dbReference type="AlphaFoldDB" id="A0A915CKF8"/>
<dbReference type="Proteomes" id="UP000887569">
    <property type="component" value="Unplaced"/>
</dbReference>
<dbReference type="WBParaSite" id="PgR324_g002_t01">
    <property type="protein sequence ID" value="PgR324_g002_t01"/>
    <property type="gene ID" value="PgR324_g002"/>
</dbReference>
<protein>
    <submittedName>
        <fullName evidence="2">Uncharacterized protein</fullName>
    </submittedName>
</protein>